<evidence type="ECO:0000313" key="2">
    <source>
        <dbReference type="EMBL" id="UZD55187.1"/>
    </source>
</evidence>
<name>A0ABY6MT43_9BURK</name>
<protein>
    <submittedName>
        <fullName evidence="2">Uncharacterized protein</fullName>
    </submittedName>
</protein>
<dbReference type="RefSeq" id="WP_264892945.1">
    <property type="nucleotide sequence ID" value="NZ_CP110257.1"/>
</dbReference>
<organism evidence="2 3">
    <name type="scientific">Caldimonas aquatica</name>
    <dbReference type="NCBI Taxonomy" id="376175"/>
    <lineage>
        <taxon>Bacteria</taxon>
        <taxon>Pseudomonadati</taxon>
        <taxon>Pseudomonadota</taxon>
        <taxon>Betaproteobacteria</taxon>
        <taxon>Burkholderiales</taxon>
        <taxon>Sphaerotilaceae</taxon>
        <taxon>Caldimonas</taxon>
    </lineage>
</organism>
<dbReference type="EMBL" id="CP110257">
    <property type="protein sequence ID" value="UZD55187.1"/>
    <property type="molecule type" value="Genomic_DNA"/>
</dbReference>
<sequence>MDKTRPPESFGAFKPVNHVVIAFPSEEALEAALQDLRREGVEAEQVARYRPEEMMAQADRELHEASPVAAVGQELNLVRAHRELAQAGHHFLVVPAKGSEDAGRVARIAREHGATRAQRYGRMIIEELIEVGEGLPQVAESPARGLDAQTRSGEERTPSPSSVPRR</sequence>
<dbReference type="Proteomes" id="UP001163266">
    <property type="component" value="Chromosome"/>
</dbReference>
<proteinExistence type="predicted"/>
<evidence type="ECO:0000313" key="3">
    <source>
        <dbReference type="Proteomes" id="UP001163266"/>
    </source>
</evidence>
<feature type="region of interest" description="Disordered" evidence="1">
    <location>
        <begin position="136"/>
        <end position="166"/>
    </location>
</feature>
<evidence type="ECO:0000256" key="1">
    <source>
        <dbReference type="SAM" id="MobiDB-lite"/>
    </source>
</evidence>
<gene>
    <name evidence="2" type="ORF">OMP39_00885</name>
</gene>
<keyword evidence="3" id="KW-1185">Reference proteome</keyword>
<accession>A0ABY6MT43</accession>
<reference evidence="2" key="1">
    <citation type="submission" date="2022-10" db="EMBL/GenBank/DDBJ databases">
        <title>Complete genome sequence of Schlegelella aquatica LMG 23380.</title>
        <authorList>
            <person name="Musilova J."/>
            <person name="Kourilova X."/>
            <person name="Bezdicek M."/>
            <person name="Hermankova K."/>
            <person name="Obruca S."/>
            <person name="Sedlar K."/>
        </authorList>
    </citation>
    <scope>NUCLEOTIDE SEQUENCE</scope>
    <source>
        <strain evidence="2">LMG 23380</strain>
    </source>
</reference>